<gene>
    <name evidence="2" type="ORF">MENT_LOCUS12756</name>
    <name evidence="3" type="ORF">MENT_LOCUS18862</name>
</gene>
<sequence length="125" mass="14039">MSEESTFVHPGSIPNLVANNSKNAEKQPIKIPSEFIPPSQRADAPLAAIIPPELDDIDPSLLFSDFDQNGILRFSRLFSNTKPSLKEQIWWTSRTFKKKGTTTTKLSTEQEELAAISNLKNVNRR</sequence>
<dbReference type="EMBL" id="CAJEWN010000129">
    <property type="protein sequence ID" value="CAD2167565.1"/>
    <property type="molecule type" value="Genomic_DNA"/>
</dbReference>
<dbReference type="EMBL" id="CAJEWN010000067">
    <property type="protein sequence ID" value="CAD2157688.1"/>
    <property type="molecule type" value="Genomic_DNA"/>
</dbReference>
<accession>A0A6V7UGJ5</accession>
<comment type="caution">
    <text evidence="2">The sequence shown here is derived from an EMBL/GenBank/DDBJ whole genome shotgun (WGS) entry which is preliminary data.</text>
</comment>
<feature type="region of interest" description="Disordered" evidence="1">
    <location>
        <begin position="1"/>
        <end position="24"/>
    </location>
</feature>
<evidence type="ECO:0000256" key="1">
    <source>
        <dbReference type="SAM" id="MobiDB-lite"/>
    </source>
</evidence>
<organism evidence="2 4">
    <name type="scientific">Meloidogyne enterolobii</name>
    <name type="common">Root-knot nematode worm</name>
    <name type="synonym">Meloidogyne mayaguensis</name>
    <dbReference type="NCBI Taxonomy" id="390850"/>
    <lineage>
        <taxon>Eukaryota</taxon>
        <taxon>Metazoa</taxon>
        <taxon>Ecdysozoa</taxon>
        <taxon>Nematoda</taxon>
        <taxon>Chromadorea</taxon>
        <taxon>Rhabditida</taxon>
        <taxon>Tylenchina</taxon>
        <taxon>Tylenchomorpha</taxon>
        <taxon>Tylenchoidea</taxon>
        <taxon>Meloidogynidae</taxon>
        <taxon>Meloidogyninae</taxon>
        <taxon>Meloidogyne</taxon>
    </lineage>
</organism>
<name>A0A6V7UGJ5_MELEN</name>
<dbReference type="OrthoDB" id="5752at2759"/>
<dbReference type="Proteomes" id="UP000580250">
    <property type="component" value="Unassembled WGS sequence"/>
</dbReference>
<protein>
    <submittedName>
        <fullName evidence="2">Uncharacterized protein</fullName>
    </submittedName>
</protein>
<evidence type="ECO:0000313" key="2">
    <source>
        <dbReference type="EMBL" id="CAD2157688.1"/>
    </source>
</evidence>
<reference evidence="2 4" key="1">
    <citation type="submission" date="2020-08" db="EMBL/GenBank/DDBJ databases">
        <authorList>
            <person name="Koutsovoulos G."/>
            <person name="Danchin GJ E."/>
        </authorList>
    </citation>
    <scope>NUCLEOTIDE SEQUENCE [LARGE SCALE GENOMIC DNA]</scope>
</reference>
<dbReference type="AlphaFoldDB" id="A0A6V7UGJ5"/>
<proteinExistence type="predicted"/>
<evidence type="ECO:0000313" key="3">
    <source>
        <dbReference type="EMBL" id="CAD2167565.1"/>
    </source>
</evidence>
<evidence type="ECO:0000313" key="4">
    <source>
        <dbReference type="Proteomes" id="UP000580250"/>
    </source>
</evidence>